<keyword evidence="2" id="KW-1133">Transmembrane helix</keyword>
<evidence type="ECO:0000313" key="5">
    <source>
        <dbReference type="Proteomes" id="UP000306918"/>
    </source>
</evidence>
<dbReference type="InterPro" id="IPR037682">
    <property type="entry name" value="TonB_C"/>
</dbReference>
<accession>A0A4S8HZQ6</accession>
<reference evidence="4 5" key="1">
    <citation type="submission" date="2019-04" db="EMBL/GenBank/DDBJ databases">
        <title>Niastella caeni sp. nov., isolated from activated sludge.</title>
        <authorList>
            <person name="Sheng M."/>
        </authorList>
    </citation>
    <scope>NUCLEOTIDE SEQUENCE [LARGE SCALE GENOMIC DNA]</scope>
    <source>
        <strain evidence="4 5">HX-2-15</strain>
    </source>
</reference>
<dbReference type="InterPro" id="IPR051045">
    <property type="entry name" value="TonB-dependent_transducer"/>
</dbReference>
<dbReference type="EMBL" id="STFF01000001">
    <property type="protein sequence ID" value="THU41237.1"/>
    <property type="molecule type" value="Genomic_DNA"/>
</dbReference>
<feature type="domain" description="TonB C-terminal" evidence="3">
    <location>
        <begin position="198"/>
        <end position="274"/>
    </location>
</feature>
<dbReference type="GO" id="GO:0055085">
    <property type="term" value="P:transmembrane transport"/>
    <property type="evidence" value="ECO:0007669"/>
    <property type="project" value="InterPro"/>
</dbReference>
<organism evidence="4 5">
    <name type="scientific">Niastella caeni</name>
    <dbReference type="NCBI Taxonomy" id="2569763"/>
    <lineage>
        <taxon>Bacteria</taxon>
        <taxon>Pseudomonadati</taxon>
        <taxon>Bacteroidota</taxon>
        <taxon>Chitinophagia</taxon>
        <taxon>Chitinophagales</taxon>
        <taxon>Chitinophagaceae</taxon>
        <taxon>Niastella</taxon>
    </lineage>
</organism>
<keyword evidence="2" id="KW-0472">Membrane</keyword>
<feature type="transmembrane region" description="Helical" evidence="2">
    <location>
        <begin position="36"/>
        <end position="57"/>
    </location>
</feature>
<evidence type="ECO:0000313" key="4">
    <source>
        <dbReference type="EMBL" id="THU41237.1"/>
    </source>
</evidence>
<dbReference type="OrthoDB" id="1039448at2"/>
<evidence type="ECO:0000256" key="1">
    <source>
        <dbReference type="SAM" id="MobiDB-lite"/>
    </source>
</evidence>
<dbReference type="Pfam" id="PF03544">
    <property type="entry name" value="TonB_C"/>
    <property type="match status" value="1"/>
</dbReference>
<feature type="region of interest" description="Disordered" evidence="1">
    <location>
        <begin position="78"/>
        <end position="126"/>
    </location>
</feature>
<dbReference type="PANTHER" id="PTHR33446">
    <property type="entry name" value="PROTEIN TONB-RELATED"/>
    <property type="match status" value="1"/>
</dbReference>
<dbReference type="PANTHER" id="PTHR33446:SF2">
    <property type="entry name" value="PROTEIN TONB"/>
    <property type="match status" value="1"/>
</dbReference>
<proteinExistence type="predicted"/>
<evidence type="ECO:0000259" key="3">
    <source>
        <dbReference type="Pfam" id="PF03544"/>
    </source>
</evidence>
<sequence length="277" mass="30944">METSTILTADVLDILFEGRNKEYGAYDLRRTYKKRLTLSITVMLSVIFMLFIGFVFAGKKTQLAKEFIIPPDATLADIKPDRAVEPPPPPPPPKPPDPPKVEMAKFTPPKIVKDEEVKEDEKPPETAKLEDTKIGIMNQEGLKDEGIVAPPIEDGGNGVIVAPKKEEEENWKKTFTKVEIESEYPGGPPAWQRYLTKNLRFSQEAIDNQIQGTVVVKFIVDQNGMVSDVQAISGPVELYAEAVRVIKKSGKWTPAIQNGHQVKSYKNQGIAFRLVEE</sequence>
<protein>
    <submittedName>
        <fullName evidence="4">Energy transducer TonB</fullName>
    </submittedName>
</protein>
<dbReference type="Gene3D" id="3.30.1150.10">
    <property type="match status" value="1"/>
</dbReference>
<dbReference type="Proteomes" id="UP000306918">
    <property type="component" value="Unassembled WGS sequence"/>
</dbReference>
<dbReference type="GO" id="GO:0031992">
    <property type="term" value="F:energy transducer activity"/>
    <property type="evidence" value="ECO:0007669"/>
    <property type="project" value="TreeGrafter"/>
</dbReference>
<dbReference type="GO" id="GO:0098797">
    <property type="term" value="C:plasma membrane protein complex"/>
    <property type="evidence" value="ECO:0007669"/>
    <property type="project" value="TreeGrafter"/>
</dbReference>
<evidence type="ECO:0000256" key="2">
    <source>
        <dbReference type="SAM" id="Phobius"/>
    </source>
</evidence>
<dbReference type="AlphaFoldDB" id="A0A4S8HZQ6"/>
<feature type="compositionally biased region" description="Pro residues" evidence="1">
    <location>
        <begin position="85"/>
        <end position="96"/>
    </location>
</feature>
<dbReference type="SUPFAM" id="SSF74653">
    <property type="entry name" value="TolA/TonB C-terminal domain"/>
    <property type="match status" value="1"/>
</dbReference>
<dbReference type="RefSeq" id="WP_136575727.1">
    <property type="nucleotide sequence ID" value="NZ_STFF01000001.1"/>
</dbReference>
<feature type="compositionally biased region" description="Basic and acidic residues" evidence="1">
    <location>
        <begin position="111"/>
        <end position="126"/>
    </location>
</feature>
<name>A0A4S8HZQ6_9BACT</name>
<comment type="caution">
    <text evidence="4">The sequence shown here is derived from an EMBL/GenBank/DDBJ whole genome shotgun (WGS) entry which is preliminary data.</text>
</comment>
<keyword evidence="5" id="KW-1185">Reference proteome</keyword>
<gene>
    <name evidence="4" type="ORF">FAM09_03760</name>
</gene>
<keyword evidence="2" id="KW-0812">Transmembrane</keyword>